<name>A0ABW3ZEB0_9RHOB</name>
<evidence type="ECO:0000313" key="9">
    <source>
        <dbReference type="Proteomes" id="UP001597135"/>
    </source>
</evidence>
<evidence type="ECO:0000256" key="6">
    <source>
        <dbReference type="ARBA" id="ARBA00023004"/>
    </source>
</evidence>
<evidence type="ECO:0000256" key="3">
    <source>
        <dbReference type="ARBA" id="ARBA00022896"/>
    </source>
</evidence>
<evidence type="ECO:0000256" key="2">
    <source>
        <dbReference type="ARBA" id="ARBA00022723"/>
    </source>
</evidence>
<dbReference type="InterPro" id="IPR006620">
    <property type="entry name" value="Pro_4_hyd_alph"/>
</dbReference>
<keyword evidence="3" id="KW-0847">Vitamin C</keyword>
<evidence type="ECO:0000259" key="7">
    <source>
        <dbReference type="PROSITE" id="PS51471"/>
    </source>
</evidence>
<dbReference type="SUPFAM" id="SSF51197">
    <property type="entry name" value="Clavaminate synthase-like"/>
    <property type="match status" value="1"/>
</dbReference>
<feature type="domain" description="Fe2OG dioxygenase" evidence="7">
    <location>
        <begin position="82"/>
        <end position="179"/>
    </location>
</feature>
<dbReference type="Pfam" id="PF13640">
    <property type="entry name" value="2OG-FeII_Oxy_3"/>
    <property type="match status" value="1"/>
</dbReference>
<keyword evidence="5 8" id="KW-0560">Oxidoreductase</keyword>
<dbReference type="InterPro" id="IPR045054">
    <property type="entry name" value="P4HA-like"/>
</dbReference>
<comment type="caution">
    <text evidence="8">The sequence shown here is derived from an EMBL/GenBank/DDBJ whole genome shotgun (WGS) entry which is preliminary data.</text>
</comment>
<dbReference type="InterPro" id="IPR005123">
    <property type="entry name" value="Oxoglu/Fe-dep_dioxygenase_dom"/>
</dbReference>
<dbReference type="EC" id="1.14.11.-" evidence="8"/>
<gene>
    <name evidence="8" type="ORF">ACFQ4E_03830</name>
</gene>
<keyword evidence="4" id="KW-0223">Dioxygenase</keyword>
<dbReference type="InterPro" id="IPR044862">
    <property type="entry name" value="Pro_4_hyd_alph_FE2OG_OXY"/>
</dbReference>
<sequence>MLTPKTVPAAFSPAECDRILALAKTAPRREAQLVGQQHDPSQRRATLSWLDEAEETGWVADRLADLVRVANRESFGFDLTEFAESAQVAEYPAATGGHFDWHADIGEGPVARRRKLTLVVQLSDPGAYAGGALEIMPSAQVIAAPRERGSAILFPSFLLHRVTPVTEGTRASLTQWVHGPAFR</sequence>
<comment type="cofactor">
    <cofactor evidence="1">
        <name>L-ascorbate</name>
        <dbReference type="ChEBI" id="CHEBI:38290"/>
    </cofactor>
</comment>
<dbReference type="GO" id="GO:0016491">
    <property type="term" value="F:oxidoreductase activity"/>
    <property type="evidence" value="ECO:0007669"/>
    <property type="project" value="UniProtKB-KW"/>
</dbReference>
<proteinExistence type="predicted"/>
<dbReference type="PROSITE" id="PS51471">
    <property type="entry name" value="FE2OG_OXY"/>
    <property type="match status" value="1"/>
</dbReference>
<evidence type="ECO:0000256" key="5">
    <source>
        <dbReference type="ARBA" id="ARBA00023002"/>
    </source>
</evidence>
<dbReference type="SMART" id="SM00702">
    <property type="entry name" value="P4Hc"/>
    <property type="match status" value="1"/>
</dbReference>
<evidence type="ECO:0000256" key="4">
    <source>
        <dbReference type="ARBA" id="ARBA00022964"/>
    </source>
</evidence>
<accession>A0ABW3ZEB0</accession>
<dbReference type="PANTHER" id="PTHR10869">
    <property type="entry name" value="PROLYL 4-HYDROXYLASE ALPHA SUBUNIT"/>
    <property type="match status" value="1"/>
</dbReference>
<dbReference type="RefSeq" id="WP_386801595.1">
    <property type="nucleotide sequence ID" value="NZ_JBHTMU010000004.1"/>
</dbReference>
<reference evidence="9" key="1">
    <citation type="journal article" date="2019" name="Int. J. Syst. Evol. Microbiol.">
        <title>The Global Catalogue of Microorganisms (GCM) 10K type strain sequencing project: providing services to taxonomists for standard genome sequencing and annotation.</title>
        <authorList>
            <consortium name="The Broad Institute Genomics Platform"/>
            <consortium name="The Broad Institute Genome Sequencing Center for Infectious Disease"/>
            <person name="Wu L."/>
            <person name="Ma J."/>
        </authorList>
    </citation>
    <scope>NUCLEOTIDE SEQUENCE [LARGE SCALE GENOMIC DNA]</scope>
    <source>
        <strain evidence="9">CCUG 62953</strain>
    </source>
</reference>
<protein>
    <submittedName>
        <fullName evidence="8">Prolyl hydroxylase family protein</fullName>
        <ecNumber evidence="8">1.14.11.-</ecNumber>
    </submittedName>
</protein>
<dbReference type="PANTHER" id="PTHR10869:SF246">
    <property type="entry name" value="TRANSMEMBRANE PROLYL 4-HYDROXYLASE"/>
    <property type="match status" value="1"/>
</dbReference>
<keyword evidence="2" id="KW-0479">Metal-binding</keyword>
<keyword evidence="9" id="KW-1185">Reference proteome</keyword>
<keyword evidence="6" id="KW-0408">Iron</keyword>
<organism evidence="8 9">
    <name type="scientific">Litorisediminicola beolgyonensis</name>
    <dbReference type="NCBI Taxonomy" id="1173614"/>
    <lineage>
        <taxon>Bacteria</taxon>
        <taxon>Pseudomonadati</taxon>
        <taxon>Pseudomonadota</taxon>
        <taxon>Alphaproteobacteria</taxon>
        <taxon>Rhodobacterales</taxon>
        <taxon>Paracoccaceae</taxon>
        <taxon>Litorisediminicola</taxon>
    </lineage>
</organism>
<dbReference type="Proteomes" id="UP001597135">
    <property type="component" value="Unassembled WGS sequence"/>
</dbReference>
<dbReference type="EMBL" id="JBHTMU010000004">
    <property type="protein sequence ID" value="MFD1341540.1"/>
    <property type="molecule type" value="Genomic_DNA"/>
</dbReference>
<evidence type="ECO:0000313" key="8">
    <source>
        <dbReference type="EMBL" id="MFD1341540.1"/>
    </source>
</evidence>
<evidence type="ECO:0000256" key="1">
    <source>
        <dbReference type="ARBA" id="ARBA00001961"/>
    </source>
</evidence>
<dbReference type="Gene3D" id="2.60.120.620">
    <property type="entry name" value="q2cbj1_9rhob like domain"/>
    <property type="match status" value="1"/>
</dbReference>